<dbReference type="Pfam" id="PF00569">
    <property type="entry name" value="ZZ"/>
    <property type="match status" value="1"/>
</dbReference>
<dbReference type="Gene3D" id="1.10.238.10">
    <property type="entry name" value="EF-hand"/>
    <property type="match status" value="1"/>
</dbReference>
<keyword evidence="3" id="KW-0862">Zinc</keyword>
<protein>
    <submittedName>
        <fullName evidence="6">ZZ-type domain-containing protein</fullName>
    </submittedName>
</protein>
<dbReference type="GO" id="GO:0045202">
    <property type="term" value="C:synapse"/>
    <property type="evidence" value="ECO:0007669"/>
    <property type="project" value="GOC"/>
</dbReference>
<dbReference type="SUPFAM" id="SSF57850">
    <property type="entry name" value="RING/U-box"/>
    <property type="match status" value="1"/>
</dbReference>
<evidence type="ECO:0000259" key="5">
    <source>
        <dbReference type="PROSITE" id="PS50135"/>
    </source>
</evidence>
<evidence type="ECO:0000256" key="3">
    <source>
        <dbReference type="ARBA" id="ARBA00022833"/>
    </source>
</evidence>
<dbReference type="AlphaFoldDB" id="A0A0R3T980"/>
<dbReference type="InterPro" id="IPR050774">
    <property type="entry name" value="KCMF1/Dystrophin"/>
</dbReference>
<keyword evidence="1" id="KW-0479">Metal-binding</keyword>
<dbReference type="Gene3D" id="3.30.60.90">
    <property type="match status" value="1"/>
</dbReference>
<evidence type="ECO:0000256" key="2">
    <source>
        <dbReference type="ARBA" id="ARBA00022771"/>
    </source>
</evidence>
<name>A0A0R3T980_RODNA</name>
<dbReference type="Pfam" id="PF09068">
    <property type="entry name" value="EF-hand_2"/>
    <property type="match status" value="1"/>
</dbReference>
<dbReference type="InterPro" id="IPR043145">
    <property type="entry name" value="Znf_ZZ_sf"/>
</dbReference>
<evidence type="ECO:0000313" key="6">
    <source>
        <dbReference type="WBParaSite" id="HNAJ_0000361901-mRNA-1"/>
    </source>
</evidence>
<sequence length="203" mass="23131">LWRLLEIFRELGLHMTDPVSSLNRQGVEHLLNRIYAVINPMCIEKALTQNETTSEILLGWLTYILDPNNCGRMTVSGLRVALSTLVTGKPAEKFTSEEFVEKMLTEPGPQSFSWLKVFHRLGIVENVQHPLKCEGCKREPIVGLRYKCTRCPRYNLCQDCFWTGITTGSHTNSHDVKEYTSATVIIFLLSKIFSIRKTGILDI</sequence>
<organism evidence="6">
    <name type="scientific">Rodentolepis nana</name>
    <name type="common">Dwarf tapeworm</name>
    <name type="synonym">Hymenolepis nana</name>
    <dbReference type="NCBI Taxonomy" id="102285"/>
    <lineage>
        <taxon>Eukaryota</taxon>
        <taxon>Metazoa</taxon>
        <taxon>Spiralia</taxon>
        <taxon>Lophotrochozoa</taxon>
        <taxon>Platyhelminthes</taxon>
        <taxon>Cestoda</taxon>
        <taxon>Eucestoda</taxon>
        <taxon>Cyclophyllidea</taxon>
        <taxon>Hymenolepididae</taxon>
        <taxon>Rodentolepis</taxon>
    </lineage>
</organism>
<dbReference type="GO" id="GO:0061630">
    <property type="term" value="F:ubiquitin protein ligase activity"/>
    <property type="evidence" value="ECO:0007669"/>
    <property type="project" value="UniProtKB-EC"/>
</dbReference>
<dbReference type="PROSITE" id="PS50135">
    <property type="entry name" value="ZF_ZZ_2"/>
    <property type="match status" value="1"/>
</dbReference>
<dbReference type="WBParaSite" id="HNAJ_0000361901-mRNA-1">
    <property type="protein sequence ID" value="HNAJ_0000361901-mRNA-1"/>
    <property type="gene ID" value="HNAJ_0000361901"/>
</dbReference>
<dbReference type="STRING" id="102285.A0A0R3T980"/>
<keyword evidence="2 4" id="KW-0863">Zinc-finger</keyword>
<dbReference type="GO" id="GO:0099536">
    <property type="term" value="P:synaptic signaling"/>
    <property type="evidence" value="ECO:0007669"/>
    <property type="project" value="TreeGrafter"/>
</dbReference>
<dbReference type="InterPro" id="IPR015153">
    <property type="entry name" value="EF-hand_dom_typ1"/>
</dbReference>
<evidence type="ECO:0000256" key="1">
    <source>
        <dbReference type="ARBA" id="ARBA00022723"/>
    </source>
</evidence>
<dbReference type="SMART" id="SM00291">
    <property type="entry name" value="ZnF_ZZ"/>
    <property type="match status" value="1"/>
</dbReference>
<feature type="domain" description="ZZ-type" evidence="5">
    <location>
        <begin position="128"/>
        <end position="184"/>
    </location>
</feature>
<dbReference type="GO" id="GO:0005886">
    <property type="term" value="C:plasma membrane"/>
    <property type="evidence" value="ECO:0007669"/>
    <property type="project" value="TreeGrafter"/>
</dbReference>
<dbReference type="GO" id="GO:0008270">
    <property type="term" value="F:zinc ion binding"/>
    <property type="evidence" value="ECO:0007669"/>
    <property type="project" value="UniProtKB-KW"/>
</dbReference>
<proteinExistence type="predicted"/>
<dbReference type="PANTHER" id="PTHR12268">
    <property type="entry name" value="E3 UBIQUITIN-PROTEIN LIGASE KCMF1"/>
    <property type="match status" value="1"/>
</dbReference>
<accession>A0A0R3T980</accession>
<dbReference type="PANTHER" id="PTHR12268:SF27">
    <property type="entry name" value="DYSTROBREVIN, ISOFORM F"/>
    <property type="match status" value="1"/>
</dbReference>
<dbReference type="InterPro" id="IPR000433">
    <property type="entry name" value="Znf_ZZ"/>
</dbReference>
<reference evidence="6" key="1">
    <citation type="submission" date="2017-02" db="UniProtKB">
        <authorList>
            <consortium name="WormBaseParasite"/>
        </authorList>
    </citation>
    <scope>IDENTIFICATION</scope>
</reference>
<evidence type="ECO:0000256" key="4">
    <source>
        <dbReference type="PROSITE-ProRule" id="PRU00228"/>
    </source>
</evidence>